<feature type="compositionally biased region" description="Polar residues" evidence="1">
    <location>
        <begin position="1"/>
        <end position="15"/>
    </location>
</feature>
<dbReference type="EMBL" id="WNYA01002514">
    <property type="protein sequence ID" value="KAG8544167.1"/>
    <property type="molecule type" value="Genomic_DNA"/>
</dbReference>
<protein>
    <submittedName>
        <fullName evidence="2">Uncharacterized protein</fullName>
    </submittedName>
</protein>
<evidence type="ECO:0000313" key="3">
    <source>
        <dbReference type="Proteomes" id="UP000824782"/>
    </source>
</evidence>
<dbReference type="AlphaFoldDB" id="A0AAV6Z3K8"/>
<keyword evidence="3" id="KW-1185">Reference proteome</keyword>
<name>A0AAV6Z3K8_ENGPU</name>
<evidence type="ECO:0000313" key="2">
    <source>
        <dbReference type="EMBL" id="KAG8544167.1"/>
    </source>
</evidence>
<reference evidence="2" key="1">
    <citation type="thesis" date="2020" institute="ProQuest LLC" country="789 East Eisenhower Parkway, Ann Arbor, MI, USA">
        <title>Comparative Genomics and Chromosome Evolution.</title>
        <authorList>
            <person name="Mudd A.B."/>
        </authorList>
    </citation>
    <scope>NUCLEOTIDE SEQUENCE</scope>
    <source>
        <strain evidence="2">237g6f4</strain>
        <tissue evidence="2">Blood</tissue>
    </source>
</reference>
<organism evidence="2 3">
    <name type="scientific">Engystomops pustulosus</name>
    <name type="common">Tungara frog</name>
    <name type="synonym">Physalaemus pustulosus</name>
    <dbReference type="NCBI Taxonomy" id="76066"/>
    <lineage>
        <taxon>Eukaryota</taxon>
        <taxon>Metazoa</taxon>
        <taxon>Chordata</taxon>
        <taxon>Craniata</taxon>
        <taxon>Vertebrata</taxon>
        <taxon>Euteleostomi</taxon>
        <taxon>Amphibia</taxon>
        <taxon>Batrachia</taxon>
        <taxon>Anura</taxon>
        <taxon>Neobatrachia</taxon>
        <taxon>Hyloidea</taxon>
        <taxon>Leptodactylidae</taxon>
        <taxon>Leiuperinae</taxon>
        <taxon>Engystomops</taxon>
    </lineage>
</organism>
<gene>
    <name evidence="2" type="ORF">GDO81_022982</name>
</gene>
<dbReference type="Proteomes" id="UP000824782">
    <property type="component" value="Unassembled WGS sequence"/>
</dbReference>
<proteinExistence type="predicted"/>
<sequence length="83" mass="9839">MRQVSLTVHATNGKNNDNKKQHTTIQRHKANIEAKDQHEIQGIQSDTHSNHIQELYRYQTFILQGSYPRLLIFSIQFTYSIWK</sequence>
<comment type="caution">
    <text evidence="2">The sequence shown here is derived from an EMBL/GenBank/DDBJ whole genome shotgun (WGS) entry which is preliminary data.</text>
</comment>
<evidence type="ECO:0000256" key="1">
    <source>
        <dbReference type="SAM" id="MobiDB-lite"/>
    </source>
</evidence>
<accession>A0AAV6Z3K8</accession>
<feature type="region of interest" description="Disordered" evidence="1">
    <location>
        <begin position="1"/>
        <end position="25"/>
    </location>
</feature>